<evidence type="ECO:0000313" key="1">
    <source>
        <dbReference type="EMBL" id="KAJ7686029.1"/>
    </source>
</evidence>
<sequence>MTATSTSTALQIQELADLCIEHLCDSPSDLKVCAMVSRSWASAAQSHLFRKISVASNRCGSNHDWSHLLRTLRRSPHLTRHIRHLHINMQAFSGSPICELRFTGLYYVSIRDPCTGPGPFRVGIQQLLRLPTLGRVKIAGKFAGPSDFLEMWHGCSPSIAHVELLCIGFSLLHTLPISADPSTRPILKSLGIRSALTNIRPWLRPDVCPLDISYLKVLSIADGYEMLRWPEFASVLQTIEVLDLMIIIPPDAHVQHSSPTINLSALPHLGFIRMSVAGGLHRDGWQIILDALSTITTPSSIRTIVIHSGSYLDVGGCNQLESHVLSLPVHPLPIVEFEMAAIKSMTASNVHEYFPTMASKSLVRVIPRGGNRFEVQGGHWFWGDGR</sequence>
<evidence type="ECO:0008006" key="3">
    <source>
        <dbReference type="Google" id="ProtNLM"/>
    </source>
</evidence>
<reference evidence="1" key="1">
    <citation type="submission" date="2023-03" db="EMBL/GenBank/DDBJ databases">
        <title>Massive genome expansion in bonnet fungi (Mycena s.s.) driven by repeated elements and novel gene families across ecological guilds.</title>
        <authorList>
            <consortium name="Lawrence Berkeley National Laboratory"/>
            <person name="Harder C.B."/>
            <person name="Miyauchi S."/>
            <person name="Viragh M."/>
            <person name="Kuo A."/>
            <person name="Thoen E."/>
            <person name="Andreopoulos B."/>
            <person name="Lu D."/>
            <person name="Skrede I."/>
            <person name="Drula E."/>
            <person name="Henrissat B."/>
            <person name="Morin E."/>
            <person name="Kohler A."/>
            <person name="Barry K."/>
            <person name="LaButti K."/>
            <person name="Morin E."/>
            <person name="Salamov A."/>
            <person name="Lipzen A."/>
            <person name="Mereny Z."/>
            <person name="Hegedus B."/>
            <person name="Baldrian P."/>
            <person name="Stursova M."/>
            <person name="Weitz H."/>
            <person name="Taylor A."/>
            <person name="Grigoriev I.V."/>
            <person name="Nagy L.G."/>
            <person name="Martin F."/>
            <person name="Kauserud H."/>
        </authorList>
    </citation>
    <scope>NUCLEOTIDE SEQUENCE</scope>
    <source>
        <strain evidence="1">CBHHK067</strain>
    </source>
</reference>
<dbReference type="EMBL" id="JARKIE010000100">
    <property type="protein sequence ID" value="KAJ7686029.1"/>
    <property type="molecule type" value="Genomic_DNA"/>
</dbReference>
<keyword evidence="2" id="KW-1185">Reference proteome</keyword>
<evidence type="ECO:0000313" key="2">
    <source>
        <dbReference type="Proteomes" id="UP001221757"/>
    </source>
</evidence>
<dbReference type="Proteomes" id="UP001221757">
    <property type="component" value="Unassembled WGS sequence"/>
</dbReference>
<protein>
    <recommendedName>
        <fullName evidence="3">F-box domain-containing protein</fullName>
    </recommendedName>
</protein>
<name>A0AAD7GB52_MYCRO</name>
<comment type="caution">
    <text evidence="1">The sequence shown here is derived from an EMBL/GenBank/DDBJ whole genome shotgun (WGS) entry which is preliminary data.</text>
</comment>
<dbReference type="AlphaFoldDB" id="A0AAD7GB52"/>
<organism evidence="1 2">
    <name type="scientific">Mycena rosella</name>
    <name type="common">Pink bonnet</name>
    <name type="synonym">Agaricus rosellus</name>
    <dbReference type="NCBI Taxonomy" id="1033263"/>
    <lineage>
        <taxon>Eukaryota</taxon>
        <taxon>Fungi</taxon>
        <taxon>Dikarya</taxon>
        <taxon>Basidiomycota</taxon>
        <taxon>Agaricomycotina</taxon>
        <taxon>Agaricomycetes</taxon>
        <taxon>Agaricomycetidae</taxon>
        <taxon>Agaricales</taxon>
        <taxon>Marasmiineae</taxon>
        <taxon>Mycenaceae</taxon>
        <taxon>Mycena</taxon>
    </lineage>
</organism>
<proteinExistence type="predicted"/>
<gene>
    <name evidence="1" type="ORF">B0H17DRAFT_1137223</name>
</gene>
<accession>A0AAD7GB52</accession>